<keyword evidence="1" id="KW-0732">Signal</keyword>
<dbReference type="Proteomes" id="UP000294887">
    <property type="component" value="Unassembled WGS sequence"/>
</dbReference>
<dbReference type="RefSeq" id="WP_131907044.1">
    <property type="nucleotide sequence ID" value="NZ_BAAAFU010000001.1"/>
</dbReference>
<dbReference type="AlphaFoldDB" id="A0A4R1EZI7"/>
<dbReference type="PROSITE" id="PS51257">
    <property type="entry name" value="PROKAR_LIPOPROTEIN"/>
    <property type="match status" value="1"/>
</dbReference>
<keyword evidence="3" id="KW-1185">Reference proteome</keyword>
<reference evidence="2 3" key="1">
    <citation type="submission" date="2019-03" db="EMBL/GenBank/DDBJ databases">
        <title>Genomic Encyclopedia of Type Strains, Phase IV (KMG-IV): sequencing the most valuable type-strain genomes for metagenomic binning, comparative biology and taxonomic classification.</title>
        <authorList>
            <person name="Goeker M."/>
        </authorList>
    </citation>
    <scope>NUCLEOTIDE SEQUENCE [LARGE SCALE GENOMIC DNA]</scope>
    <source>
        <strain evidence="2 3">DSM 24830</strain>
    </source>
</reference>
<evidence type="ECO:0000313" key="3">
    <source>
        <dbReference type="Proteomes" id="UP000294887"/>
    </source>
</evidence>
<dbReference type="EMBL" id="SMFQ01000004">
    <property type="protein sequence ID" value="TCJ85349.1"/>
    <property type="molecule type" value="Genomic_DNA"/>
</dbReference>
<proteinExistence type="predicted"/>
<protein>
    <recommendedName>
        <fullName evidence="4">Lipoprotein</fullName>
    </recommendedName>
</protein>
<gene>
    <name evidence="2" type="ORF">EV695_3320</name>
</gene>
<feature type="signal peptide" evidence="1">
    <location>
        <begin position="1"/>
        <end position="19"/>
    </location>
</feature>
<evidence type="ECO:0008006" key="4">
    <source>
        <dbReference type="Google" id="ProtNLM"/>
    </source>
</evidence>
<sequence length="100" mass="11122">MITVSKIFLAMTLSTLLVACSNAPVQTKRLNTVEDLVVGAERVLSNNTNPNAKQYAKQNLDTAGAYLLTLRDNKKILSDNQLKRYNALTQRISVLQKQTN</sequence>
<feature type="chain" id="PRO_5020194366" description="Lipoprotein" evidence="1">
    <location>
        <begin position="20"/>
        <end position="100"/>
    </location>
</feature>
<evidence type="ECO:0000313" key="2">
    <source>
        <dbReference type="EMBL" id="TCJ85349.1"/>
    </source>
</evidence>
<name>A0A4R1EZI7_9GAMM</name>
<evidence type="ECO:0000256" key="1">
    <source>
        <dbReference type="SAM" id="SignalP"/>
    </source>
</evidence>
<organism evidence="2 3">
    <name type="scientific">Cocleimonas flava</name>
    <dbReference type="NCBI Taxonomy" id="634765"/>
    <lineage>
        <taxon>Bacteria</taxon>
        <taxon>Pseudomonadati</taxon>
        <taxon>Pseudomonadota</taxon>
        <taxon>Gammaproteobacteria</taxon>
        <taxon>Thiotrichales</taxon>
        <taxon>Thiotrichaceae</taxon>
        <taxon>Cocleimonas</taxon>
    </lineage>
</organism>
<accession>A0A4R1EZI7</accession>
<comment type="caution">
    <text evidence="2">The sequence shown here is derived from an EMBL/GenBank/DDBJ whole genome shotgun (WGS) entry which is preliminary data.</text>
</comment>